<evidence type="ECO:0000313" key="1">
    <source>
        <dbReference type="EMBL" id="CAK9225672.1"/>
    </source>
</evidence>
<protein>
    <submittedName>
        <fullName evidence="1">Uncharacterized protein</fullName>
    </submittedName>
</protein>
<keyword evidence="2" id="KW-1185">Reference proteome</keyword>
<reference evidence="1" key="1">
    <citation type="submission" date="2024-02" db="EMBL/GenBank/DDBJ databases">
        <authorList>
            <consortium name="ELIXIR-Norway"/>
            <consortium name="Elixir Norway"/>
        </authorList>
    </citation>
    <scope>NUCLEOTIDE SEQUENCE</scope>
</reference>
<name>A0ABP0UMP5_9BRYO</name>
<dbReference type="EMBL" id="OZ019897">
    <property type="protein sequence ID" value="CAK9225672.1"/>
    <property type="molecule type" value="Genomic_DNA"/>
</dbReference>
<proteinExistence type="predicted"/>
<gene>
    <name evidence="1" type="ORF">CSSPTR1EN2_LOCUS17786</name>
</gene>
<dbReference type="Proteomes" id="UP001497512">
    <property type="component" value="Chromosome 5"/>
</dbReference>
<sequence>MISRSLVVGNAPFCPIIVRMFKMIYMYRFDKTSMLSDPATGLLRETLMSYSTSDSAACELRVAAQSILSEGYFLFGNMPSYSDAQREVQEDIQALLHGPEAACEAVIQKVQEFLKVVHQRAIGDMAQLRPHDFHVLWCGGDEGHVDSDSIPVLQAKEAVVKAVNELYRVILIVDKDQLQLDFDHCVTAATDSVTSEKFHALEETCTSKVGNRAEVISEHLAEEQKEEFEEINKVASNSVMGSGGFTGLSHGSHSLVSQLFHEMHGTDLNGGGKEHARNDCFARQQRCGLFS</sequence>
<accession>A0ABP0UMP5</accession>
<organism evidence="1 2">
    <name type="scientific">Sphagnum troendelagicum</name>
    <dbReference type="NCBI Taxonomy" id="128251"/>
    <lineage>
        <taxon>Eukaryota</taxon>
        <taxon>Viridiplantae</taxon>
        <taxon>Streptophyta</taxon>
        <taxon>Embryophyta</taxon>
        <taxon>Bryophyta</taxon>
        <taxon>Sphagnophytina</taxon>
        <taxon>Sphagnopsida</taxon>
        <taxon>Sphagnales</taxon>
        <taxon>Sphagnaceae</taxon>
        <taxon>Sphagnum</taxon>
    </lineage>
</organism>
<evidence type="ECO:0000313" key="2">
    <source>
        <dbReference type="Proteomes" id="UP001497512"/>
    </source>
</evidence>